<gene>
    <name evidence="3" type="ORF">EHYA_03643</name>
</gene>
<dbReference type="Pfam" id="PF01497">
    <property type="entry name" value="Peripla_BP_2"/>
    <property type="match status" value="1"/>
</dbReference>
<organism evidence="3 4">
    <name type="scientific">Embleya hyalina</name>
    <dbReference type="NCBI Taxonomy" id="516124"/>
    <lineage>
        <taxon>Bacteria</taxon>
        <taxon>Bacillati</taxon>
        <taxon>Actinomycetota</taxon>
        <taxon>Actinomycetes</taxon>
        <taxon>Kitasatosporales</taxon>
        <taxon>Streptomycetaceae</taxon>
        <taxon>Embleya</taxon>
    </lineage>
</organism>
<dbReference type="SUPFAM" id="SSF53807">
    <property type="entry name" value="Helical backbone' metal receptor"/>
    <property type="match status" value="1"/>
</dbReference>
<evidence type="ECO:0000313" key="4">
    <source>
        <dbReference type="Proteomes" id="UP000286931"/>
    </source>
</evidence>
<dbReference type="AlphaFoldDB" id="A0A401YN79"/>
<accession>A0A401YN79</accession>
<reference evidence="3 4" key="1">
    <citation type="submission" date="2018-12" db="EMBL/GenBank/DDBJ databases">
        <title>Draft genome sequence of Embleya hyalina NBRC 13850T.</title>
        <authorList>
            <person name="Komaki H."/>
            <person name="Hosoyama A."/>
            <person name="Kimura A."/>
            <person name="Ichikawa N."/>
            <person name="Tamura T."/>
        </authorList>
    </citation>
    <scope>NUCLEOTIDE SEQUENCE [LARGE SCALE GENOMIC DNA]</scope>
    <source>
        <strain evidence="3 4">NBRC 13850</strain>
    </source>
</reference>
<evidence type="ECO:0000313" key="3">
    <source>
        <dbReference type="EMBL" id="GCD95959.1"/>
    </source>
</evidence>
<dbReference type="InterPro" id="IPR002491">
    <property type="entry name" value="ABC_transptr_periplasmic_BD"/>
</dbReference>
<keyword evidence="4" id="KW-1185">Reference proteome</keyword>
<name>A0A401YN79_9ACTN</name>
<dbReference type="Proteomes" id="UP000286931">
    <property type="component" value="Unassembled WGS sequence"/>
</dbReference>
<feature type="domain" description="Fe/B12 periplasmic-binding" evidence="2">
    <location>
        <begin position="80"/>
        <end position="352"/>
    </location>
</feature>
<protein>
    <submittedName>
        <fullName evidence="3">Lipoprotein</fullName>
    </submittedName>
</protein>
<dbReference type="InterPro" id="IPR050902">
    <property type="entry name" value="ABC_Transporter_SBP"/>
</dbReference>
<dbReference type="Gene3D" id="3.40.50.1980">
    <property type="entry name" value="Nitrogenase molybdenum iron protein domain"/>
    <property type="match status" value="2"/>
</dbReference>
<evidence type="ECO:0000259" key="2">
    <source>
        <dbReference type="PROSITE" id="PS50983"/>
    </source>
</evidence>
<dbReference type="EMBL" id="BIFH01000019">
    <property type="protein sequence ID" value="GCD95959.1"/>
    <property type="molecule type" value="Genomic_DNA"/>
</dbReference>
<comment type="similarity">
    <text evidence="1">Belongs to the bacterial solute-binding protein 8 family.</text>
</comment>
<dbReference type="PROSITE" id="PS50983">
    <property type="entry name" value="FE_B12_PBP"/>
    <property type="match status" value="1"/>
</dbReference>
<sequence length="352" mass="36837">MPRAALRPFRFERFIPPARARRSPRSGLAAAALLLVGALGACTGAPEADKPAAAAGSGHPTPVSVSRCGVTTTVTAPPARLVTLNQGATEVALALDLQTRMAGTAYLDDAVPARWKAAYDTVPVLSEKYPSKEKLLSARPDFLYASYSSAFTDKVAGTRDELGSQGIATYLSPLGCADTKQAAASFQAVWDELGDVAAVFGVAPRAAAIRDTQQRQLAEVTAKSAGKGLNVLWYDSGTKTPYVGTGHGGPQLVLDAVGARNVFDSLPGGWKNASWEQVIAADPDAIVLADAGWDTAQSKIDYLEHDPVLNKLKAVQRRAYVVVPFSESTPGVQLADGAVRVSAGLGNLTPRP</sequence>
<comment type="caution">
    <text evidence="3">The sequence shown here is derived from an EMBL/GenBank/DDBJ whole genome shotgun (WGS) entry which is preliminary data.</text>
</comment>
<dbReference type="PANTHER" id="PTHR30535:SF7">
    <property type="entry name" value="IRON(III) DICITRATE-BINDING PROTEIN"/>
    <property type="match status" value="1"/>
</dbReference>
<proteinExistence type="inferred from homology"/>
<dbReference type="RefSeq" id="WP_126638056.1">
    <property type="nucleotide sequence ID" value="NZ_BIFH01000019.1"/>
</dbReference>
<dbReference type="PANTHER" id="PTHR30535">
    <property type="entry name" value="VITAMIN B12-BINDING PROTEIN"/>
    <property type="match status" value="1"/>
</dbReference>
<keyword evidence="3" id="KW-0449">Lipoprotein</keyword>
<dbReference type="OrthoDB" id="9797850at2"/>
<evidence type="ECO:0000256" key="1">
    <source>
        <dbReference type="ARBA" id="ARBA00008814"/>
    </source>
</evidence>